<dbReference type="GO" id="GO:0004308">
    <property type="term" value="F:exo-alpha-sialidase activity"/>
    <property type="evidence" value="ECO:0007669"/>
    <property type="project" value="InterPro"/>
</dbReference>
<dbReference type="GO" id="GO:0009313">
    <property type="term" value="P:oligosaccharide catabolic process"/>
    <property type="evidence" value="ECO:0007669"/>
    <property type="project" value="TreeGrafter"/>
</dbReference>
<proteinExistence type="inferred from homology"/>
<organism evidence="4 6">
    <name type="scientific">Adineta steineri</name>
    <dbReference type="NCBI Taxonomy" id="433720"/>
    <lineage>
        <taxon>Eukaryota</taxon>
        <taxon>Metazoa</taxon>
        <taxon>Spiralia</taxon>
        <taxon>Gnathifera</taxon>
        <taxon>Rotifera</taxon>
        <taxon>Eurotatoria</taxon>
        <taxon>Bdelloidea</taxon>
        <taxon>Adinetida</taxon>
        <taxon>Adinetidae</taxon>
        <taxon>Adineta</taxon>
    </lineage>
</organism>
<dbReference type="InterPro" id="IPR036278">
    <property type="entry name" value="Sialidase_sf"/>
</dbReference>
<evidence type="ECO:0000313" key="5">
    <source>
        <dbReference type="EMBL" id="CAF4148842.1"/>
    </source>
</evidence>
<comment type="caution">
    <text evidence="4">The sequence shown here is derived from an EMBL/GenBank/DDBJ whole genome shotgun (WGS) entry which is preliminary data.</text>
</comment>
<dbReference type="EMBL" id="CAJOAZ010006917">
    <property type="protein sequence ID" value="CAF4148842.1"/>
    <property type="molecule type" value="Genomic_DNA"/>
</dbReference>
<dbReference type="AlphaFoldDB" id="A0A814FW50"/>
<dbReference type="InterPro" id="IPR026856">
    <property type="entry name" value="Sialidase_fam"/>
</dbReference>
<feature type="chain" id="PRO_5035600221" description="Sialidase domain-containing protein" evidence="2">
    <location>
        <begin position="17"/>
        <end position="364"/>
    </location>
</feature>
<dbReference type="Gene3D" id="2.120.10.10">
    <property type="match status" value="1"/>
</dbReference>
<evidence type="ECO:0000313" key="4">
    <source>
        <dbReference type="EMBL" id="CAF0990265.1"/>
    </source>
</evidence>
<evidence type="ECO:0000256" key="2">
    <source>
        <dbReference type="SAM" id="SignalP"/>
    </source>
</evidence>
<accession>A0A814FW50</accession>
<keyword evidence="2" id="KW-0732">Signal</keyword>
<name>A0A814FW50_9BILA</name>
<dbReference type="PANTHER" id="PTHR10628:SF30">
    <property type="entry name" value="EXO-ALPHA-SIALIDASE"/>
    <property type="match status" value="1"/>
</dbReference>
<dbReference type="EMBL" id="CAJNOG010000133">
    <property type="protein sequence ID" value="CAF0990265.1"/>
    <property type="molecule type" value="Genomic_DNA"/>
</dbReference>
<evidence type="ECO:0000259" key="3">
    <source>
        <dbReference type="Pfam" id="PF13088"/>
    </source>
</evidence>
<comment type="similarity">
    <text evidence="1">Belongs to the glycosyl hydrolase 33 family.</text>
</comment>
<sequence length="364" mass="40973">MLLSIVLLVLIGFKSSLEDDVVVFTRGEAGYFCIKIPSILTTATGTLLAFGEARMLSCSDYTQTDIVYKRSLDNGKTWSTLQVLYRGNFSNDKYNRVGNVAPVQLKYNQRILVPFCKNNLIVMQTYSDDDGLTFSQPQIILNVTKHHWKWVGLGPPGGLLLQSNRILIPAYYSIHPDDNGLLSTGYVMLNDFNGQIDKWYLGGEYNFGTHFPNECQAVELLPNANSIFINSRSLGTKRIGAYSNDGGITFNKIKVLDGLVQPLTGCEGSTVYHKNTGHLFYTGLAETSYIRSNLSLYRSNNNGEHWTYIKTIFQGSSSYSSLTILNDQSIGLLYEWANKTDPTFLPDYMTFTIVYNQTKMKDFR</sequence>
<evidence type="ECO:0000256" key="1">
    <source>
        <dbReference type="ARBA" id="ARBA00009348"/>
    </source>
</evidence>
<dbReference type="GO" id="GO:0006689">
    <property type="term" value="P:ganglioside catabolic process"/>
    <property type="evidence" value="ECO:0007669"/>
    <property type="project" value="TreeGrafter"/>
</dbReference>
<dbReference type="Pfam" id="PF13088">
    <property type="entry name" value="BNR_2"/>
    <property type="match status" value="1"/>
</dbReference>
<evidence type="ECO:0000313" key="6">
    <source>
        <dbReference type="Proteomes" id="UP000663845"/>
    </source>
</evidence>
<dbReference type="Proteomes" id="UP000663845">
    <property type="component" value="Unassembled WGS sequence"/>
</dbReference>
<dbReference type="Proteomes" id="UP000663844">
    <property type="component" value="Unassembled WGS sequence"/>
</dbReference>
<reference evidence="4" key="1">
    <citation type="submission" date="2021-02" db="EMBL/GenBank/DDBJ databases">
        <authorList>
            <person name="Nowell W R."/>
        </authorList>
    </citation>
    <scope>NUCLEOTIDE SEQUENCE</scope>
</reference>
<feature type="domain" description="Sialidase" evidence="3">
    <location>
        <begin position="122"/>
        <end position="327"/>
    </location>
</feature>
<protein>
    <recommendedName>
        <fullName evidence="3">Sialidase domain-containing protein</fullName>
    </recommendedName>
</protein>
<feature type="signal peptide" evidence="2">
    <location>
        <begin position="1"/>
        <end position="16"/>
    </location>
</feature>
<dbReference type="GO" id="GO:0005737">
    <property type="term" value="C:cytoplasm"/>
    <property type="evidence" value="ECO:0007669"/>
    <property type="project" value="TreeGrafter"/>
</dbReference>
<gene>
    <name evidence="4" type="ORF">JYZ213_LOCUS15421</name>
    <name evidence="5" type="ORF">OXD698_LOCUS37959</name>
</gene>
<dbReference type="InterPro" id="IPR011040">
    <property type="entry name" value="Sialidase"/>
</dbReference>
<dbReference type="GO" id="GO:0016020">
    <property type="term" value="C:membrane"/>
    <property type="evidence" value="ECO:0007669"/>
    <property type="project" value="TreeGrafter"/>
</dbReference>
<dbReference type="SUPFAM" id="SSF50939">
    <property type="entry name" value="Sialidases"/>
    <property type="match status" value="1"/>
</dbReference>
<dbReference type="CDD" id="cd15482">
    <property type="entry name" value="Sialidase_non-viral"/>
    <property type="match status" value="1"/>
</dbReference>
<dbReference type="PANTHER" id="PTHR10628">
    <property type="entry name" value="SIALIDASE"/>
    <property type="match status" value="1"/>
</dbReference>